<dbReference type="OrthoDB" id="9348951at2759"/>
<evidence type="ECO:0000256" key="2">
    <source>
        <dbReference type="ARBA" id="ARBA00006391"/>
    </source>
</evidence>
<evidence type="ECO:0000256" key="1">
    <source>
        <dbReference type="ARBA" id="ARBA00004123"/>
    </source>
</evidence>
<keyword evidence="6" id="KW-0862">Zinc</keyword>
<feature type="compositionally biased region" description="Pro residues" evidence="10">
    <location>
        <begin position="760"/>
        <end position="769"/>
    </location>
</feature>
<dbReference type="GO" id="GO:0003682">
    <property type="term" value="F:chromatin binding"/>
    <property type="evidence" value="ECO:0007669"/>
    <property type="project" value="TreeGrafter"/>
</dbReference>
<evidence type="ECO:0000313" key="12">
    <source>
        <dbReference type="EMBL" id="CAH1391601.1"/>
    </source>
</evidence>
<protein>
    <recommendedName>
        <fullName evidence="11">DEUBAD domain-containing protein</fullName>
    </recommendedName>
</protein>
<evidence type="ECO:0000313" key="13">
    <source>
        <dbReference type="Proteomes" id="UP001152798"/>
    </source>
</evidence>
<evidence type="ECO:0000256" key="6">
    <source>
        <dbReference type="ARBA" id="ARBA00022833"/>
    </source>
</evidence>
<evidence type="ECO:0000256" key="7">
    <source>
        <dbReference type="ARBA" id="ARBA00023015"/>
    </source>
</evidence>
<accession>A0A9P0E4N1</accession>
<organism evidence="12 13">
    <name type="scientific">Nezara viridula</name>
    <name type="common">Southern green stink bug</name>
    <name type="synonym">Cimex viridulus</name>
    <dbReference type="NCBI Taxonomy" id="85310"/>
    <lineage>
        <taxon>Eukaryota</taxon>
        <taxon>Metazoa</taxon>
        <taxon>Ecdysozoa</taxon>
        <taxon>Arthropoda</taxon>
        <taxon>Hexapoda</taxon>
        <taxon>Insecta</taxon>
        <taxon>Pterygota</taxon>
        <taxon>Neoptera</taxon>
        <taxon>Paraneoptera</taxon>
        <taxon>Hemiptera</taxon>
        <taxon>Heteroptera</taxon>
        <taxon>Panheteroptera</taxon>
        <taxon>Pentatomomorpha</taxon>
        <taxon>Pentatomoidea</taxon>
        <taxon>Pentatomidae</taxon>
        <taxon>Pentatominae</taxon>
        <taxon>Nezara</taxon>
    </lineage>
</organism>
<proteinExistence type="inferred from homology"/>
<keyword evidence="8" id="KW-0804">Transcription</keyword>
<keyword evidence="9" id="KW-0539">Nucleus</keyword>
<keyword evidence="13" id="KW-1185">Reference proteome</keyword>
<feature type="compositionally biased region" description="Low complexity" evidence="10">
    <location>
        <begin position="410"/>
        <end position="424"/>
    </location>
</feature>
<reference evidence="12" key="1">
    <citation type="submission" date="2022-01" db="EMBL/GenBank/DDBJ databases">
        <authorList>
            <person name="King R."/>
        </authorList>
    </citation>
    <scope>NUCLEOTIDE SEQUENCE</scope>
</reference>
<dbReference type="GO" id="GO:0009887">
    <property type="term" value="P:animal organ morphogenesis"/>
    <property type="evidence" value="ECO:0007669"/>
    <property type="project" value="TreeGrafter"/>
</dbReference>
<feature type="compositionally biased region" description="Low complexity" evidence="10">
    <location>
        <begin position="897"/>
        <end position="909"/>
    </location>
</feature>
<evidence type="ECO:0000256" key="8">
    <source>
        <dbReference type="ARBA" id="ARBA00023163"/>
    </source>
</evidence>
<feature type="region of interest" description="Disordered" evidence="10">
    <location>
        <begin position="785"/>
        <end position="815"/>
    </location>
</feature>
<dbReference type="Proteomes" id="UP001152798">
    <property type="component" value="Chromosome 1"/>
</dbReference>
<feature type="region of interest" description="Disordered" evidence="10">
    <location>
        <begin position="74"/>
        <end position="93"/>
    </location>
</feature>
<evidence type="ECO:0000256" key="3">
    <source>
        <dbReference type="ARBA" id="ARBA00022491"/>
    </source>
</evidence>
<comment type="subcellular location">
    <subcellularLocation>
        <location evidence="1">Nucleus</location>
    </subcellularLocation>
</comment>
<keyword evidence="5" id="KW-0863">Zinc-finger</keyword>
<feature type="domain" description="DEUBAD" evidence="11">
    <location>
        <begin position="156"/>
        <end position="265"/>
    </location>
</feature>
<dbReference type="GO" id="GO:0035517">
    <property type="term" value="C:PR-DUB complex"/>
    <property type="evidence" value="ECO:0007669"/>
    <property type="project" value="TreeGrafter"/>
</dbReference>
<dbReference type="InterPro" id="IPR024811">
    <property type="entry name" value="ASX/ASX-like"/>
</dbReference>
<gene>
    <name evidence="12" type="ORF">NEZAVI_LOCUS2594</name>
</gene>
<evidence type="ECO:0000256" key="9">
    <source>
        <dbReference type="ARBA" id="ARBA00023242"/>
    </source>
</evidence>
<dbReference type="PANTHER" id="PTHR13578:SF20">
    <property type="entry name" value="POLYCOMB PROTEIN ASX"/>
    <property type="match status" value="1"/>
</dbReference>
<dbReference type="InterPro" id="IPR044867">
    <property type="entry name" value="DEUBAD_dom"/>
</dbReference>
<dbReference type="EMBL" id="OV725077">
    <property type="protein sequence ID" value="CAH1391601.1"/>
    <property type="molecule type" value="Genomic_DNA"/>
</dbReference>
<dbReference type="GO" id="GO:0003677">
    <property type="term" value="F:DNA binding"/>
    <property type="evidence" value="ECO:0007669"/>
    <property type="project" value="InterPro"/>
</dbReference>
<dbReference type="AlphaFoldDB" id="A0A9P0E4N1"/>
<feature type="compositionally biased region" description="Polar residues" evidence="10">
    <location>
        <begin position="78"/>
        <end position="93"/>
    </location>
</feature>
<dbReference type="PROSITE" id="PS51916">
    <property type="entry name" value="DEUBAD"/>
    <property type="match status" value="1"/>
</dbReference>
<keyword evidence="3" id="KW-0678">Repressor</keyword>
<evidence type="ECO:0000256" key="5">
    <source>
        <dbReference type="ARBA" id="ARBA00022771"/>
    </source>
</evidence>
<dbReference type="InterPro" id="IPR026905">
    <property type="entry name" value="ASX-like_PHD"/>
</dbReference>
<sequence>MDNIKHDAVKEEEIELNKGSLDVTNCLAKSEGEDMGWCVPSCESEVEKDIKEQRPFNHSKKIMKHALRQQAKRRRKNTTIAAGNPAPTQRLTLSPNSCDIEDISCDTACYRQPTMAEVLASIPGFSMKPRKRSQKKLSAAAQLEQTKEGCVDLETPDSILVNSNLRSLLNKHTFSSLPSLYQYKLLQLLPHVDRTGSDSVFRLSGSGLNNEFFARACLDWRERLAEGEFTPENQAKIKAEQEKEKSKLDPWKELPLTALDSSSVTIISGMPCCWHTSFLEGLFPSIPRLPFQGPLSHLFAYPVIQRDWLPRPQTGLLGLTGPPREGETVPTVQSKPKVVKPPPPPTVTRLRTVGAVTRAVTSYREKRAAQSPPRQMEIKRNKQQDNGVDEESIEDKPPKEEESQNGLPFNELRNSSEENVNSNEQKNEIVNNNDETFKSESEEDRLIDSPVANNLDNQNAVKQPDVYIAEVLEENNAVTSNQVEETAVENNESAKDINFPMPSSCKISPEDNSEQFVHEVGILSQSLLIDELNNKQRQSVSVDSNVLVIPESILDIQENNIDVSEVKDVSPINHDNESNVNDINTVMTLPIASSQTPFSELQMVDDASVTNMPVISEVVLPKIPVSSNQVINEHHISITQKPNIEEEKWEVIQVNPGEKEGNIYFKEDEAAILAAAWDVVGSSTHFQDLHQPVSVIPCQEELEVRLHESSLPAPQWVDYMTLTPEVDSQVSSSSAEGGNEPVRVIPPTTIVCLPPLTATAPPPPPPPPASSSALPYLALTTSTPVRAVPAKPLQSKSSGGGRGSRSSNKPPPGAVNLERSYQICQAVIQNSPNRHQLRCQLKPPPSLLAKRIPQPVPRQRPRQAVVLRHVFTSNAGIPVSMAVLPSHPSHVGGVRRSNSAPPSNSESPACGGRGRPASVGGPALSCACSLRPLVPCRRCGDFCHEDCITPSRLCITCDSA</sequence>
<dbReference type="InterPro" id="IPR028020">
    <property type="entry name" value="ASX_DEUBAD_dom"/>
</dbReference>
<comment type="similarity">
    <text evidence="2">Belongs to the Asx family.</text>
</comment>
<dbReference type="PANTHER" id="PTHR13578">
    <property type="entry name" value="ADDITIONAL SEX COMBS LIKE PROTEIN ASXL"/>
    <property type="match status" value="1"/>
</dbReference>
<feature type="compositionally biased region" description="Basic and acidic residues" evidence="10">
    <location>
        <begin position="435"/>
        <end position="444"/>
    </location>
</feature>
<keyword evidence="4" id="KW-0479">Metal-binding</keyword>
<name>A0A9P0E4N1_NEZVI</name>
<dbReference type="GO" id="GO:0008270">
    <property type="term" value="F:zinc ion binding"/>
    <property type="evidence" value="ECO:0007669"/>
    <property type="project" value="UniProtKB-KW"/>
</dbReference>
<evidence type="ECO:0000256" key="4">
    <source>
        <dbReference type="ARBA" id="ARBA00022723"/>
    </source>
</evidence>
<evidence type="ECO:0000259" key="11">
    <source>
        <dbReference type="PROSITE" id="PS51916"/>
    </source>
</evidence>
<feature type="region of interest" description="Disordered" evidence="10">
    <location>
        <begin position="888"/>
        <end position="914"/>
    </location>
</feature>
<feature type="region of interest" description="Disordered" evidence="10">
    <location>
        <begin position="318"/>
        <end position="444"/>
    </location>
</feature>
<dbReference type="GO" id="GO:0045944">
    <property type="term" value="P:positive regulation of transcription by RNA polymerase II"/>
    <property type="evidence" value="ECO:0007669"/>
    <property type="project" value="TreeGrafter"/>
</dbReference>
<dbReference type="Pfam" id="PF13919">
    <property type="entry name" value="ASXH"/>
    <property type="match status" value="1"/>
</dbReference>
<feature type="region of interest" description="Disordered" evidence="10">
    <location>
        <begin position="755"/>
        <end position="774"/>
    </location>
</feature>
<keyword evidence="7" id="KW-0805">Transcription regulation</keyword>
<dbReference type="Pfam" id="PF13922">
    <property type="entry name" value="PHD_3"/>
    <property type="match status" value="1"/>
</dbReference>
<evidence type="ECO:0000256" key="10">
    <source>
        <dbReference type="SAM" id="MobiDB-lite"/>
    </source>
</evidence>